<name>A0ABD2WAP4_9HYME</name>
<keyword evidence="2" id="KW-1185">Reference proteome</keyword>
<proteinExistence type="predicted"/>
<dbReference type="PANTHER" id="PTHR22954">
    <property type="entry name" value="RETROVIRAL PROTEASE-RELATED"/>
    <property type="match status" value="1"/>
</dbReference>
<dbReference type="EMBL" id="JBJJXI010000122">
    <property type="protein sequence ID" value="KAL3390002.1"/>
    <property type="molecule type" value="Genomic_DNA"/>
</dbReference>
<organism evidence="1 2">
    <name type="scientific">Trichogramma kaykai</name>
    <dbReference type="NCBI Taxonomy" id="54128"/>
    <lineage>
        <taxon>Eukaryota</taxon>
        <taxon>Metazoa</taxon>
        <taxon>Ecdysozoa</taxon>
        <taxon>Arthropoda</taxon>
        <taxon>Hexapoda</taxon>
        <taxon>Insecta</taxon>
        <taxon>Pterygota</taxon>
        <taxon>Neoptera</taxon>
        <taxon>Endopterygota</taxon>
        <taxon>Hymenoptera</taxon>
        <taxon>Apocrita</taxon>
        <taxon>Proctotrupomorpha</taxon>
        <taxon>Chalcidoidea</taxon>
        <taxon>Trichogrammatidae</taxon>
        <taxon>Trichogramma</taxon>
    </lineage>
</organism>
<dbReference type="Proteomes" id="UP001627154">
    <property type="component" value="Unassembled WGS sequence"/>
</dbReference>
<accession>A0ABD2WAP4</accession>
<protein>
    <submittedName>
        <fullName evidence="1">Uncharacterized protein</fullName>
    </submittedName>
</protein>
<sequence length="302" mass="34730">MPTVQDIVATQVELAKNITNFLVNSINKLGPDKRTLVHFEAREKLLEKYWDSFCNHHNAIIPHLADIAASSYVTEDTYAKVEEEYLTTKAVIRENINELTVVPRPNSITPNVSVASPSQQSLLPSLPKIQLPTFSGKQEDWESFKHRFTALIISQQSMPQVTKLQHLLSSLQSDAEHRVKGLLIIDSNFNVAWDRLVRRYDNLSIRLSTHLEALITLPSVRNRNARNLASLIDKAEESVQALRDLRCFEEEKSHFIVHCLLRKLDISTKEAWNVLREGKDDFPFYKDLLCFLEQRLQTLEQT</sequence>
<dbReference type="AlphaFoldDB" id="A0ABD2WAP4"/>
<dbReference type="PANTHER" id="PTHR22954:SF3">
    <property type="entry name" value="PROTEIN CBG08539"/>
    <property type="match status" value="1"/>
</dbReference>
<evidence type="ECO:0000313" key="1">
    <source>
        <dbReference type="EMBL" id="KAL3390002.1"/>
    </source>
</evidence>
<gene>
    <name evidence="1" type="ORF">TKK_015345</name>
</gene>
<dbReference type="Pfam" id="PF03564">
    <property type="entry name" value="DUF1759"/>
    <property type="match status" value="1"/>
</dbReference>
<dbReference type="InterPro" id="IPR005312">
    <property type="entry name" value="DUF1759"/>
</dbReference>
<reference evidence="1 2" key="1">
    <citation type="journal article" date="2024" name="bioRxiv">
        <title>A reference genome for Trichogramma kaykai: A tiny desert-dwelling parasitoid wasp with competing sex-ratio distorters.</title>
        <authorList>
            <person name="Culotta J."/>
            <person name="Lindsey A.R."/>
        </authorList>
    </citation>
    <scope>NUCLEOTIDE SEQUENCE [LARGE SCALE GENOMIC DNA]</scope>
    <source>
        <strain evidence="1 2">KSX58</strain>
    </source>
</reference>
<comment type="caution">
    <text evidence="1">The sequence shown here is derived from an EMBL/GenBank/DDBJ whole genome shotgun (WGS) entry which is preliminary data.</text>
</comment>
<evidence type="ECO:0000313" key="2">
    <source>
        <dbReference type="Proteomes" id="UP001627154"/>
    </source>
</evidence>